<evidence type="ECO:0000256" key="6">
    <source>
        <dbReference type="ARBA" id="ARBA00023077"/>
    </source>
</evidence>
<evidence type="ECO:0000256" key="3">
    <source>
        <dbReference type="ARBA" id="ARBA00022452"/>
    </source>
</evidence>
<keyword evidence="3 10" id="KW-1134">Transmembrane beta strand</keyword>
<keyword evidence="8 15" id="KW-0675">Receptor</keyword>
<feature type="signal peptide" evidence="12">
    <location>
        <begin position="1"/>
        <end position="20"/>
    </location>
</feature>
<dbReference type="InterPro" id="IPR012910">
    <property type="entry name" value="Plug_dom"/>
</dbReference>
<dbReference type="PANTHER" id="PTHR30069:SF29">
    <property type="entry name" value="HEMOGLOBIN AND HEMOGLOBIN-HAPTOGLOBIN-BINDING PROTEIN 1-RELATED"/>
    <property type="match status" value="1"/>
</dbReference>
<dbReference type="InterPro" id="IPR037066">
    <property type="entry name" value="Plug_dom_sf"/>
</dbReference>
<evidence type="ECO:0000256" key="8">
    <source>
        <dbReference type="ARBA" id="ARBA00023170"/>
    </source>
</evidence>
<evidence type="ECO:0000256" key="9">
    <source>
        <dbReference type="ARBA" id="ARBA00023237"/>
    </source>
</evidence>
<feature type="domain" description="TonB-dependent receptor plug" evidence="14">
    <location>
        <begin position="120"/>
        <end position="223"/>
    </location>
</feature>
<dbReference type="SUPFAM" id="SSF56935">
    <property type="entry name" value="Porins"/>
    <property type="match status" value="1"/>
</dbReference>
<dbReference type="Gene3D" id="2.40.170.20">
    <property type="entry name" value="TonB-dependent receptor, beta-barrel domain"/>
    <property type="match status" value="1"/>
</dbReference>
<dbReference type="GO" id="GO:0009279">
    <property type="term" value="C:cell outer membrane"/>
    <property type="evidence" value="ECO:0007669"/>
    <property type="project" value="UniProtKB-SubCell"/>
</dbReference>
<organism evidence="15 16">
    <name type="scientific">Labilibaculum manganireducens</name>
    <dbReference type="NCBI Taxonomy" id="1940525"/>
    <lineage>
        <taxon>Bacteria</taxon>
        <taxon>Pseudomonadati</taxon>
        <taxon>Bacteroidota</taxon>
        <taxon>Bacteroidia</taxon>
        <taxon>Marinilabiliales</taxon>
        <taxon>Marinifilaceae</taxon>
        <taxon>Labilibaculum</taxon>
    </lineage>
</organism>
<dbReference type="Proteomes" id="UP000233618">
    <property type="component" value="Unassembled WGS sequence"/>
</dbReference>
<dbReference type="AlphaFoldDB" id="A0A2N3HV39"/>
<name>A0A2N3HV39_9BACT</name>
<dbReference type="Gene3D" id="2.60.40.1120">
    <property type="entry name" value="Carboxypeptidase-like, regulatory domain"/>
    <property type="match status" value="1"/>
</dbReference>
<dbReference type="SUPFAM" id="SSF49464">
    <property type="entry name" value="Carboxypeptidase regulatory domain-like"/>
    <property type="match status" value="1"/>
</dbReference>
<keyword evidence="5 12" id="KW-0732">Signal</keyword>
<dbReference type="Pfam" id="PF13715">
    <property type="entry name" value="CarbopepD_reg_2"/>
    <property type="match status" value="1"/>
</dbReference>
<feature type="chain" id="PRO_5014975588" evidence="12">
    <location>
        <begin position="21"/>
        <end position="805"/>
    </location>
</feature>
<protein>
    <submittedName>
        <fullName evidence="15">TonB-dependent receptor</fullName>
    </submittedName>
</protein>
<dbReference type="Pfam" id="PF07715">
    <property type="entry name" value="Plug"/>
    <property type="match status" value="1"/>
</dbReference>
<keyword evidence="9 10" id="KW-0998">Cell outer membrane</keyword>
<comment type="subcellular location">
    <subcellularLocation>
        <location evidence="1 10">Cell outer membrane</location>
        <topology evidence="1 10">Multi-pass membrane protein</topology>
    </subcellularLocation>
</comment>
<evidence type="ECO:0000256" key="2">
    <source>
        <dbReference type="ARBA" id="ARBA00022448"/>
    </source>
</evidence>
<reference evidence="15 16" key="1">
    <citation type="journal article" date="2017" name="Front. Microbiol.">
        <title>Labilibaculum manganireducens gen. nov., sp. nov. and Labilibaculum filiforme sp. nov., Novel Bacteroidetes Isolated from Subsurface Sediments of the Baltic Sea.</title>
        <authorList>
            <person name="Vandieken V."/>
            <person name="Marshall I.P."/>
            <person name="Niemann H."/>
            <person name="Engelen B."/>
            <person name="Cypionka H."/>
        </authorList>
    </citation>
    <scope>NUCLEOTIDE SEQUENCE [LARGE SCALE GENOMIC DNA]</scope>
    <source>
        <strain evidence="15 16">59.10-2M</strain>
    </source>
</reference>
<dbReference type="RefSeq" id="WP_101311306.1">
    <property type="nucleotide sequence ID" value="NZ_MVDE01000040.1"/>
</dbReference>
<evidence type="ECO:0000313" key="15">
    <source>
        <dbReference type="EMBL" id="PKQ61891.1"/>
    </source>
</evidence>
<dbReference type="Gene3D" id="2.170.130.10">
    <property type="entry name" value="TonB-dependent receptor, plug domain"/>
    <property type="match status" value="1"/>
</dbReference>
<dbReference type="Pfam" id="PF00593">
    <property type="entry name" value="TonB_dep_Rec_b-barrel"/>
    <property type="match status" value="1"/>
</dbReference>
<evidence type="ECO:0000256" key="11">
    <source>
        <dbReference type="RuleBase" id="RU003357"/>
    </source>
</evidence>
<evidence type="ECO:0000256" key="4">
    <source>
        <dbReference type="ARBA" id="ARBA00022692"/>
    </source>
</evidence>
<evidence type="ECO:0000256" key="10">
    <source>
        <dbReference type="PROSITE-ProRule" id="PRU01360"/>
    </source>
</evidence>
<feature type="domain" description="TonB-dependent receptor-like beta-barrel" evidence="13">
    <location>
        <begin position="363"/>
        <end position="766"/>
    </location>
</feature>
<evidence type="ECO:0000259" key="14">
    <source>
        <dbReference type="Pfam" id="PF07715"/>
    </source>
</evidence>
<evidence type="ECO:0000259" key="13">
    <source>
        <dbReference type="Pfam" id="PF00593"/>
    </source>
</evidence>
<accession>A0A2N3HV39</accession>
<dbReference type="PANTHER" id="PTHR30069">
    <property type="entry name" value="TONB-DEPENDENT OUTER MEMBRANE RECEPTOR"/>
    <property type="match status" value="1"/>
</dbReference>
<dbReference type="GO" id="GO:0044718">
    <property type="term" value="P:siderophore transmembrane transport"/>
    <property type="evidence" value="ECO:0007669"/>
    <property type="project" value="TreeGrafter"/>
</dbReference>
<dbReference type="InterPro" id="IPR036942">
    <property type="entry name" value="Beta-barrel_TonB_sf"/>
</dbReference>
<dbReference type="EMBL" id="MVDE01000040">
    <property type="protein sequence ID" value="PKQ61891.1"/>
    <property type="molecule type" value="Genomic_DNA"/>
</dbReference>
<dbReference type="InterPro" id="IPR000531">
    <property type="entry name" value="Beta-barrel_TonB"/>
</dbReference>
<keyword evidence="4 10" id="KW-0812">Transmembrane</keyword>
<evidence type="ECO:0000256" key="12">
    <source>
        <dbReference type="SAM" id="SignalP"/>
    </source>
</evidence>
<keyword evidence="6 11" id="KW-0798">TonB box</keyword>
<dbReference type="InterPro" id="IPR008969">
    <property type="entry name" value="CarboxyPept-like_regulatory"/>
</dbReference>
<dbReference type="GO" id="GO:0015344">
    <property type="term" value="F:siderophore uptake transmembrane transporter activity"/>
    <property type="evidence" value="ECO:0007669"/>
    <property type="project" value="TreeGrafter"/>
</dbReference>
<keyword evidence="2 10" id="KW-0813">Transport</keyword>
<evidence type="ECO:0000256" key="1">
    <source>
        <dbReference type="ARBA" id="ARBA00004571"/>
    </source>
</evidence>
<proteinExistence type="inferred from homology"/>
<sequence length="805" mass="91734">MSKFFMLFLSMSMLCSFLYGQTFFELKGIVVDENNEPLTGASLFLFPIKKGTVTDAKGNFTIDNLSKGKYELEISFVGYKTLVDTISLTGNKTYNVQLNVSALSLQEVVITNNYPETRKKEESLNIEIVNDDYLKQNLGGSLMNSLKRLPGITSIDIGSGQSKPVIRGLGFNRVVVVENNIKHEAQQWGADHGLEIDQYAVDNIEVIKGPASLMYGSDAIGGVIDMKNRKIPVNNSFGGTIDLSGKANNDFLGTSISLYGRKKWFYADVRATILDYGDYKVPADSVDIYSYRAALYKNHLRNTAGNEKDIHLSFGILQKRYRSKFYVSSVNSKNGFFANAHGLEPRNVDAELHDKSNRDIHYPYQTVNHLKVTNSSNFQWKQLKFDLDLGFQRNFRKEWSQYVNHGYMPPIFPDTLNFNPDLERQFEKYVYSGNLKLSYQWSDKTQFNFGINSEHQDNRIDSRGFIIPAYQLMQIGGFVFAKHSISDKSMVQLGIRYDHGHIITDEYFDWFPSPVVESGSTSMPYLQRAGNIHRSFSNLTWSVGYNYNSGKWSYKTNIGKSFRMPIAKELAANGVNYHHFSYEVGKADLSPEISYQLDAGIEYSSEKFAVETTPFLNYFSNYIYLNPSSEHDRLYGNGNQIYFYTQAKVFRYGAEIHAHYELFKSLQFGIIGEYVYSEQLSGEKKGFTLPFSPPPSGIFNIKYHRDKIKFVEQAYLSIDYRITAAQNNIVPPEKTTDGYQVVNIGFGGDIAIKKQKVTISLQIQNLLNTKYFNHTSYYRLINVPEPGRNFIANISIPFSGKIKNK</sequence>
<keyword evidence="16" id="KW-1185">Reference proteome</keyword>
<comment type="caution">
    <text evidence="15">The sequence shown here is derived from an EMBL/GenBank/DDBJ whole genome shotgun (WGS) entry which is preliminary data.</text>
</comment>
<gene>
    <name evidence="15" type="ORF">BZG01_18335</name>
</gene>
<evidence type="ECO:0000256" key="7">
    <source>
        <dbReference type="ARBA" id="ARBA00023136"/>
    </source>
</evidence>
<evidence type="ECO:0000256" key="5">
    <source>
        <dbReference type="ARBA" id="ARBA00022729"/>
    </source>
</evidence>
<dbReference type="InterPro" id="IPR039426">
    <property type="entry name" value="TonB-dep_rcpt-like"/>
</dbReference>
<keyword evidence="7 10" id="KW-0472">Membrane</keyword>
<evidence type="ECO:0000313" key="16">
    <source>
        <dbReference type="Proteomes" id="UP000233618"/>
    </source>
</evidence>
<comment type="similarity">
    <text evidence="10 11">Belongs to the TonB-dependent receptor family.</text>
</comment>
<dbReference type="PROSITE" id="PS52016">
    <property type="entry name" value="TONB_DEPENDENT_REC_3"/>
    <property type="match status" value="1"/>
</dbReference>